<keyword evidence="2" id="KW-1185">Reference proteome</keyword>
<dbReference type="AlphaFoldDB" id="A0A1Z4EQ60"/>
<organism evidence="1 2">
    <name type="scientific">Mycobacterium shigaense</name>
    <dbReference type="NCBI Taxonomy" id="722731"/>
    <lineage>
        <taxon>Bacteria</taxon>
        <taxon>Bacillati</taxon>
        <taxon>Actinomycetota</taxon>
        <taxon>Actinomycetes</taxon>
        <taxon>Mycobacteriales</taxon>
        <taxon>Mycobacteriaceae</taxon>
        <taxon>Mycobacterium</taxon>
        <taxon>Mycobacterium simiae complex</taxon>
    </lineage>
</organism>
<reference evidence="2" key="1">
    <citation type="submission" date="2017-06" db="EMBL/GenBank/DDBJ databases">
        <title>Complete Genome Sequence of Mycobacterium shigaense.</title>
        <authorList>
            <person name="Fukano H."/>
            <person name="Yoshida M."/>
            <person name="Kazumi Y."/>
            <person name="Ogura Y."/>
            <person name="Mitarai S."/>
            <person name="Hayashi T."/>
            <person name="Hoshino Y."/>
        </authorList>
    </citation>
    <scope>NUCLEOTIDE SEQUENCE [LARGE SCALE GENOMIC DNA]</scope>
    <source>
        <strain evidence="2">UN-152</strain>
    </source>
</reference>
<dbReference type="Proteomes" id="UP000217736">
    <property type="component" value="Chromosome"/>
</dbReference>
<protein>
    <submittedName>
        <fullName evidence="1">Uncharacterized protein</fullName>
    </submittedName>
</protein>
<accession>A0A1Z4EQ60</accession>
<sequence>MRLGFRPQKKWLMFTQNLILIHKYFEKDGGKCNVTRAVYAIETLA</sequence>
<evidence type="ECO:0000313" key="1">
    <source>
        <dbReference type="EMBL" id="BAX95046.1"/>
    </source>
</evidence>
<proteinExistence type="predicted"/>
<dbReference type="EMBL" id="AP018164">
    <property type="protein sequence ID" value="BAX95046.1"/>
    <property type="molecule type" value="Genomic_DNA"/>
</dbReference>
<gene>
    <name evidence="1" type="ORF">MSG_04940</name>
</gene>
<evidence type="ECO:0000313" key="2">
    <source>
        <dbReference type="Proteomes" id="UP000217736"/>
    </source>
</evidence>
<dbReference type="KEGG" id="mshg:MSG_04940"/>
<name>A0A1Z4EQ60_9MYCO</name>